<name>A0A9P6IRF8_9FUNG</name>
<dbReference type="EMBL" id="JAAAHW010008120">
    <property type="protein sequence ID" value="KAF9945084.1"/>
    <property type="molecule type" value="Genomic_DNA"/>
</dbReference>
<evidence type="ECO:0000256" key="4">
    <source>
        <dbReference type="ARBA" id="ARBA00023136"/>
    </source>
</evidence>
<feature type="transmembrane region" description="Helical" evidence="6">
    <location>
        <begin position="69"/>
        <end position="92"/>
    </location>
</feature>
<evidence type="ECO:0000256" key="3">
    <source>
        <dbReference type="ARBA" id="ARBA00022989"/>
    </source>
</evidence>
<gene>
    <name evidence="7" type="ORF">BGZ65_011200</name>
</gene>
<dbReference type="PANTHER" id="PTHR23507">
    <property type="entry name" value="ZGC:174356"/>
    <property type="match status" value="1"/>
</dbReference>
<feature type="transmembrane region" description="Helical" evidence="6">
    <location>
        <begin position="200"/>
        <end position="224"/>
    </location>
</feature>
<dbReference type="SUPFAM" id="SSF103473">
    <property type="entry name" value="MFS general substrate transporter"/>
    <property type="match status" value="1"/>
</dbReference>
<evidence type="ECO:0008006" key="9">
    <source>
        <dbReference type="Google" id="ProtNLM"/>
    </source>
</evidence>
<reference evidence="7" key="1">
    <citation type="journal article" date="2020" name="Fungal Divers.">
        <title>Resolving the Mortierellaceae phylogeny through synthesis of multi-gene phylogenetics and phylogenomics.</title>
        <authorList>
            <person name="Vandepol N."/>
            <person name="Liber J."/>
            <person name="Desiro A."/>
            <person name="Na H."/>
            <person name="Kennedy M."/>
            <person name="Barry K."/>
            <person name="Grigoriev I.V."/>
            <person name="Miller A.N."/>
            <person name="O'Donnell K."/>
            <person name="Stajich J.E."/>
            <person name="Bonito G."/>
        </authorList>
    </citation>
    <scope>NUCLEOTIDE SEQUENCE</scope>
    <source>
        <strain evidence="7">MES-2147</strain>
    </source>
</reference>
<dbReference type="Gene3D" id="1.20.1250.20">
    <property type="entry name" value="MFS general substrate transporter like domains"/>
    <property type="match status" value="1"/>
</dbReference>
<keyword evidence="2 6" id="KW-0812">Transmembrane</keyword>
<protein>
    <recommendedName>
        <fullName evidence="9">Major facilitator superfamily (MFS) profile domain-containing protein</fullName>
    </recommendedName>
</protein>
<dbReference type="OrthoDB" id="3026777at2759"/>
<feature type="compositionally biased region" description="Polar residues" evidence="5">
    <location>
        <begin position="16"/>
        <end position="30"/>
    </location>
</feature>
<comment type="caution">
    <text evidence="7">The sequence shown here is derived from an EMBL/GenBank/DDBJ whole genome shotgun (WGS) entry which is preliminary data.</text>
</comment>
<dbReference type="AlphaFoldDB" id="A0A9P6IRF8"/>
<feature type="compositionally biased region" description="Basic and acidic residues" evidence="5">
    <location>
        <begin position="1"/>
        <end position="14"/>
    </location>
</feature>
<organism evidence="7 8">
    <name type="scientific">Modicella reniformis</name>
    <dbReference type="NCBI Taxonomy" id="1440133"/>
    <lineage>
        <taxon>Eukaryota</taxon>
        <taxon>Fungi</taxon>
        <taxon>Fungi incertae sedis</taxon>
        <taxon>Mucoromycota</taxon>
        <taxon>Mortierellomycotina</taxon>
        <taxon>Mortierellomycetes</taxon>
        <taxon>Mortierellales</taxon>
        <taxon>Mortierellaceae</taxon>
        <taxon>Modicella</taxon>
    </lineage>
</organism>
<dbReference type="Proteomes" id="UP000749646">
    <property type="component" value="Unassembled WGS sequence"/>
</dbReference>
<evidence type="ECO:0000313" key="8">
    <source>
        <dbReference type="Proteomes" id="UP000749646"/>
    </source>
</evidence>
<feature type="region of interest" description="Disordered" evidence="5">
    <location>
        <begin position="1"/>
        <end position="43"/>
    </location>
</feature>
<feature type="transmembrane region" description="Helical" evidence="6">
    <location>
        <begin position="141"/>
        <end position="160"/>
    </location>
</feature>
<evidence type="ECO:0000256" key="5">
    <source>
        <dbReference type="SAM" id="MobiDB-lite"/>
    </source>
</evidence>
<dbReference type="GO" id="GO:0022857">
    <property type="term" value="F:transmembrane transporter activity"/>
    <property type="evidence" value="ECO:0007669"/>
    <property type="project" value="TreeGrafter"/>
</dbReference>
<feature type="transmembrane region" description="Helical" evidence="6">
    <location>
        <begin position="172"/>
        <end position="194"/>
    </location>
</feature>
<sequence>MADFHSQDAIREAEVSDTTPLIPSQSARPYNSSNNNNHNTFIEEDEDPTAVYARVLSEHLPWHKRPSGLWLFPLIALAAINGGMLMSTVGQFRTTLLCRDYLRQHPPSDTTTTVATGFATFLMQPAPECRSPEIQAYTAKTLAVIDVLGAIAATLSIGYYAAMSDKHGRIKILILASFNSLFMLSALFIMGTWWDLVGVPFLAFATLVHGLMGGMNLGSTIALAYTADCTDPKRRSLMFSWLHAGLFIGLAIG</sequence>
<dbReference type="PANTHER" id="PTHR23507:SF1">
    <property type="entry name" value="FI18259P1-RELATED"/>
    <property type="match status" value="1"/>
</dbReference>
<dbReference type="GO" id="GO:0016020">
    <property type="term" value="C:membrane"/>
    <property type="evidence" value="ECO:0007669"/>
    <property type="project" value="UniProtKB-SubCell"/>
</dbReference>
<keyword evidence="3 6" id="KW-1133">Transmembrane helix</keyword>
<dbReference type="InterPro" id="IPR036259">
    <property type="entry name" value="MFS_trans_sf"/>
</dbReference>
<keyword evidence="4 6" id="KW-0472">Membrane</keyword>
<evidence type="ECO:0000256" key="2">
    <source>
        <dbReference type="ARBA" id="ARBA00022692"/>
    </source>
</evidence>
<evidence type="ECO:0000256" key="6">
    <source>
        <dbReference type="SAM" id="Phobius"/>
    </source>
</evidence>
<feature type="non-terminal residue" evidence="7">
    <location>
        <position position="1"/>
    </location>
</feature>
<keyword evidence="8" id="KW-1185">Reference proteome</keyword>
<evidence type="ECO:0000256" key="1">
    <source>
        <dbReference type="ARBA" id="ARBA00004141"/>
    </source>
</evidence>
<comment type="subcellular location">
    <subcellularLocation>
        <location evidence="1">Membrane</location>
        <topology evidence="1">Multi-pass membrane protein</topology>
    </subcellularLocation>
</comment>
<proteinExistence type="predicted"/>
<accession>A0A9P6IRF8</accession>
<evidence type="ECO:0000313" key="7">
    <source>
        <dbReference type="EMBL" id="KAF9945084.1"/>
    </source>
</evidence>